<keyword evidence="2" id="KW-0413">Isomerase</keyword>
<dbReference type="InterPro" id="IPR050343">
    <property type="entry name" value="RsuA_PseudoU_synthase"/>
</dbReference>
<proteinExistence type="inferred from homology"/>
<evidence type="ECO:0000313" key="7">
    <source>
        <dbReference type="Proteomes" id="UP000708148"/>
    </source>
</evidence>
<dbReference type="SUPFAM" id="SSF55120">
    <property type="entry name" value="Pseudouridine synthase"/>
    <property type="match status" value="1"/>
</dbReference>
<name>A0A8S1IL14_9CHLO</name>
<dbReference type="GO" id="GO:0009982">
    <property type="term" value="F:pseudouridine synthase activity"/>
    <property type="evidence" value="ECO:0007669"/>
    <property type="project" value="InterPro"/>
</dbReference>
<dbReference type="PROSITE" id="PS50889">
    <property type="entry name" value="S4"/>
    <property type="match status" value="1"/>
</dbReference>
<dbReference type="OrthoDB" id="440619at2759"/>
<dbReference type="InterPro" id="IPR020094">
    <property type="entry name" value="TruA/RsuA/RluB/E/F_N"/>
</dbReference>
<dbReference type="PANTHER" id="PTHR47683">
    <property type="entry name" value="PSEUDOURIDINE SYNTHASE FAMILY PROTEIN-RELATED"/>
    <property type="match status" value="1"/>
</dbReference>
<evidence type="ECO:0000259" key="5">
    <source>
        <dbReference type="SMART" id="SM00363"/>
    </source>
</evidence>
<organism evidence="6 7">
    <name type="scientific">Ostreobium quekettii</name>
    <dbReference type="NCBI Taxonomy" id="121088"/>
    <lineage>
        <taxon>Eukaryota</taxon>
        <taxon>Viridiplantae</taxon>
        <taxon>Chlorophyta</taxon>
        <taxon>core chlorophytes</taxon>
        <taxon>Ulvophyceae</taxon>
        <taxon>TCBD clade</taxon>
        <taxon>Bryopsidales</taxon>
        <taxon>Ostreobineae</taxon>
        <taxon>Ostreobiaceae</taxon>
        <taxon>Ostreobium</taxon>
    </lineage>
</organism>
<dbReference type="InterPro" id="IPR006145">
    <property type="entry name" value="PsdUridine_synth_RsuA/RluA"/>
</dbReference>
<dbReference type="InterPro" id="IPR020103">
    <property type="entry name" value="PsdUridine_synth_cat_dom_sf"/>
</dbReference>
<evidence type="ECO:0000313" key="6">
    <source>
        <dbReference type="EMBL" id="CAD7695245.1"/>
    </source>
</evidence>
<dbReference type="FunFam" id="3.10.290.10:FF:000003">
    <property type="entry name" value="Pseudouridine synthase"/>
    <property type="match status" value="1"/>
</dbReference>
<feature type="domain" description="RNA-binding S4" evidence="5">
    <location>
        <begin position="55"/>
        <end position="115"/>
    </location>
</feature>
<accession>A0A8S1IL14</accession>
<dbReference type="InterPro" id="IPR002942">
    <property type="entry name" value="S4_RNA-bd"/>
</dbReference>
<evidence type="ECO:0000256" key="2">
    <source>
        <dbReference type="ARBA" id="ARBA00023235"/>
    </source>
</evidence>
<evidence type="ECO:0000256" key="1">
    <source>
        <dbReference type="ARBA" id="ARBA00008348"/>
    </source>
</evidence>
<dbReference type="InterPro" id="IPR036986">
    <property type="entry name" value="S4_RNA-bd_sf"/>
</dbReference>
<dbReference type="EMBL" id="CAJHUC010000321">
    <property type="protein sequence ID" value="CAD7695245.1"/>
    <property type="molecule type" value="Genomic_DNA"/>
</dbReference>
<gene>
    <name evidence="6" type="ORF">OSTQU699_LOCUS606</name>
</gene>
<dbReference type="Gene3D" id="3.30.70.580">
    <property type="entry name" value="Pseudouridine synthase I, catalytic domain, N-terminal subdomain"/>
    <property type="match status" value="1"/>
</dbReference>
<dbReference type="PANTHER" id="PTHR47683:SF2">
    <property type="entry name" value="RNA-BINDING S4 DOMAIN-CONTAINING PROTEIN"/>
    <property type="match status" value="1"/>
</dbReference>
<evidence type="ECO:0000256" key="3">
    <source>
        <dbReference type="PROSITE-ProRule" id="PRU00182"/>
    </source>
</evidence>
<dbReference type="PROSITE" id="PS01149">
    <property type="entry name" value="PSI_RSU"/>
    <property type="match status" value="1"/>
</dbReference>
<reference evidence="6" key="1">
    <citation type="submission" date="2020-12" db="EMBL/GenBank/DDBJ databases">
        <authorList>
            <person name="Iha C."/>
        </authorList>
    </citation>
    <scope>NUCLEOTIDE SEQUENCE</scope>
</reference>
<dbReference type="AlphaFoldDB" id="A0A8S1IL14"/>
<dbReference type="SMART" id="SM00363">
    <property type="entry name" value="S4"/>
    <property type="match status" value="1"/>
</dbReference>
<dbReference type="GO" id="GO:0006364">
    <property type="term" value="P:rRNA processing"/>
    <property type="evidence" value="ECO:0007669"/>
    <property type="project" value="UniProtKB-ARBA"/>
</dbReference>
<feature type="region of interest" description="Disordered" evidence="4">
    <location>
        <begin position="32"/>
        <end position="54"/>
    </location>
</feature>
<dbReference type="Gene3D" id="3.10.290.10">
    <property type="entry name" value="RNA-binding S4 domain"/>
    <property type="match status" value="1"/>
</dbReference>
<dbReference type="GO" id="GO:0003723">
    <property type="term" value="F:RNA binding"/>
    <property type="evidence" value="ECO:0007669"/>
    <property type="project" value="UniProtKB-KW"/>
</dbReference>
<dbReference type="Pfam" id="PF00849">
    <property type="entry name" value="PseudoU_synth_2"/>
    <property type="match status" value="1"/>
</dbReference>
<dbReference type="Pfam" id="PF01479">
    <property type="entry name" value="S4"/>
    <property type="match status" value="1"/>
</dbReference>
<keyword evidence="7" id="KW-1185">Reference proteome</keyword>
<dbReference type="GO" id="GO:0001522">
    <property type="term" value="P:pseudouridine synthesis"/>
    <property type="evidence" value="ECO:0007669"/>
    <property type="project" value="InterPro"/>
</dbReference>
<protein>
    <recommendedName>
        <fullName evidence="5">RNA-binding S4 domain-containing protein</fullName>
    </recommendedName>
</protein>
<comment type="similarity">
    <text evidence="1">Belongs to the pseudouridine synthase RsuA family.</text>
</comment>
<dbReference type="SUPFAM" id="SSF55174">
    <property type="entry name" value="Alpha-L RNA-binding motif"/>
    <property type="match status" value="1"/>
</dbReference>
<dbReference type="InterPro" id="IPR018496">
    <property type="entry name" value="PsdUridine_synth_RsuA/RluB_CS"/>
</dbReference>
<sequence length="212" mass="23309">MEPLLTRWRLGSVGPCGGARWRGLRVRACSRGAQRARRRDTERAGGRASPAEGPQRLSKVLAAAGVAARRKAEEIIFSSQVTVNGVVVTTPQTRVDASKDVIEVDGRRVDTANQEKYYFAVNKPKGFLCSAKPSYKEGENKKLVLDLFENWISGWKRSNPQGKVPPRLFTVGRLDANSYGLLLVTNDGTSQGGSLMLEETASKVEMLKWCIT</sequence>
<comment type="caution">
    <text evidence="6">The sequence shown here is derived from an EMBL/GenBank/DDBJ whole genome shotgun (WGS) entry which is preliminary data.</text>
</comment>
<dbReference type="Proteomes" id="UP000708148">
    <property type="component" value="Unassembled WGS sequence"/>
</dbReference>
<keyword evidence="3" id="KW-0694">RNA-binding</keyword>
<evidence type="ECO:0000256" key="4">
    <source>
        <dbReference type="SAM" id="MobiDB-lite"/>
    </source>
</evidence>